<dbReference type="InterPro" id="IPR039564">
    <property type="entry name" value="Peptidase_C39-like"/>
</dbReference>
<dbReference type="PATRIC" id="fig|1618660.3.peg.788"/>
<protein>
    <recommendedName>
        <fullName evidence="1">Peptidase C39-like domain-containing protein</fullName>
    </recommendedName>
</protein>
<dbReference type="AlphaFoldDB" id="A0A0G1X8Q3"/>
<evidence type="ECO:0000313" key="3">
    <source>
        <dbReference type="Proteomes" id="UP000034956"/>
    </source>
</evidence>
<dbReference type="Pfam" id="PF13529">
    <property type="entry name" value="Peptidase_C39_2"/>
    <property type="match status" value="1"/>
</dbReference>
<accession>A0A0G1X8Q3</accession>
<proteinExistence type="predicted"/>
<dbReference type="Proteomes" id="UP000034956">
    <property type="component" value="Unassembled WGS sequence"/>
</dbReference>
<comment type="caution">
    <text evidence="2">The sequence shown here is derived from an EMBL/GenBank/DDBJ whole genome shotgun (WGS) entry which is preliminary data.</text>
</comment>
<reference evidence="2 3" key="1">
    <citation type="journal article" date="2015" name="Nature">
        <title>rRNA introns, odd ribosomes, and small enigmatic genomes across a large radiation of phyla.</title>
        <authorList>
            <person name="Brown C.T."/>
            <person name="Hug L.A."/>
            <person name="Thomas B.C."/>
            <person name="Sharon I."/>
            <person name="Castelle C.J."/>
            <person name="Singh A."/>
            <person name="Wilkins M.J."/>
            <person name="Williams K.H."/>
            <person name="Banfield J.F."/>
        </authorList>
    </citation>
    <scope>NUCLEOTIDE SEQUENCE [LARGE SCALE GENOMIC DNA]</scope>
</reference>
<gene>
    <name evidence="2" type="ORF">UY23_C0008G0010</name>
</gene>
<sequence>SSPSLPALVAQYQMEDEWRLTVAGDLIFASNGAAGLSLFRFTGLTGTLLDVPYFSQIDPSWIEEVYDSADTLSLECEIFGGPNLGACGCAVTSAAMLLKYYGVDKSPDGFPTTPSILNNWLDENNGYNSFGGVMWPSIASYALQANANFGTQKIKFVGFGQSNDYLTLENDLMRGKPVILEEPHHFIVAKGIQENSYTINDPRWIDRLSLQSYGGGFLGMRRFEETQTDLSTLYISASTPTELFLIDSLGRRVGKDPNTGVIYFEIPNSYYGVESVIVDTSFDPPPSSVGNGIVTLFVINPTAGEFSLNAYEAGDDTQFSIAGYDRNGEISVQELLPGSSGDYEVSYSPEPGGQIEVAKEVEIDVKPRSEDNVIHSIKHGILPVAILTTPDFDAGNVDVLTIKAGSGQTTPFPICLSGETNGDIPIKGCDKITIEKKGRPDLDIIEILKFLTSF</sequence>
<dbReference type="EMBL" id="LCPF01000008">
    <property type="protein sequence ID" value="KKU90725.1"/>
    <property type="molecule type" value="Genomic_DNA"/>
</dbReference>
<feature type="non-terminal residue" evidence="2">
    <location>
        <position position="1"/>
    </location>
</feature>
<evidence type="ECO:0000259" key="1">
    <source>
        <dbReference type="Pfam" id="PF13529"/>
    </source>
</evidence>
<evidence type="ECO:0000313" key="2">
    <source>
        <dbReference type="EMBL" id="KKU90725.1"/>
    </source>
</evidence>
<dbReference type="Gene3D" id="3.90.70.10">
    <property type="entry name" value="Cysteine proteinases"/>
    <property type="match status" value="1"/>
</dbReference>
<feature type="domain" description="Peptidase C39-like" evidence="1">
    <location>
        <begin position="49"/>
        <end position="202"/>
    </location>
</feature>
<name>A0A0G1X8Q3_9BACT</name>
<organism evidence="2 3">
    <name type="scientific">Candidatus Jorgensenbacteria bacterium GW2011_GWA1_48_11</name>
    <dbReference type="NCBI Taxonomy" id="1618660"/>
    <lineage>
        <taxon>Bacteria</taxon>
        <taxon>Candidatus Joergenseniibacteriota</taxon>
    </lineage>
</organism>